<evidence type="ECO:0000256" key="3">
    <source>
        <dbReference type="ARBA" id="ARBA00022777"/>
    </source>
</evidence>
<name>A0A3B0RQY3_9ZZZZ</name>
<comment type="similarity">
    <text evidence="1">Belongs to the guanylate kinase family.</text>
</comment>
<protein>
    <submittedName>
        <fullName evidence="5">Guanylate kinase</fullName>
        <ecNumber evidence="5">2.7.4.8</ecNumber>
    </submittedName>
</protein>
<dbReference type="Pfam" id="PF00625">
    <property type="entry name" value="Guanylate_kin"/>
    <property type="match status" value="1"/>
</dbReference>
<feature type="non-terminal residue" evidence="5">
    <location>
        <position position="1"/>
    </location>
</feature>
<evidence type="ECO:0000256" key="2">
    <source>
        <dbReference type="ARBA" id="ARBA00022679"/>
    </source>
</evidence>
<proteinExistence type="inferred from homology"/>
<sequence>QLDEVAGEDVVKVFILPPSRKELEARLRRRAQDTEEVVQKRMAKADAEMSHWAEYDYVIVNYQLDESEELLRSILFGERLKRRRQIGLASIVKEMTGDG</sequence>
<keyword evidence="3 5" id="KW-0418">Kinase</keyword>
<dbReference type="InterPro" id="IPR027417">
    <property type="entry name" value="P-loop_NTPase"/>
</dbReference>
<dbReference type="InterPro" id="IPR008145">
    <property type="entry name" value="GK/Ca_channel_bsu"/>
</dbReference>
<evidence type="ECO:0000256" key="1">
    <source>
        <dbReference type="ARBA" id="ARBA00005790"/>
    </source>
</evidence>
<dbReference type="Gene3D" id="3.40.50.300">
    <property type="entry name" value="P-loop containing nucleotide triphosphate hydrolases"/>
    <property type="match status" value="1"/>
</dbReference>
<keyword evidence="2 5" id="KW-0808">Transferase</keyword>
<dbReference type="AlphaFoldDB" id="A0A3B0RQY3"/>
<dbReference type="PROSITE" id="PS50052">
    <property type="entry name" value="GUANYLATE_KINASE_2"/>
    <property type="match status" value="1"/>
</dbReference>
<dbReference type="InterPro" id="IPR008144">
    <property type="entry name" value="Guanylate_kin-like_dom"/>
</dbReference>
<organism evidence="5">
    <name type="scientific">hydrothermal vent metagenome</name>
    <dbReference type="NCBI Taxonomy" id="652676"/>
    <lineage>
        <taxon>unclassified sequences</taxon>
        <taxon>metagenomes</taxon>
        <taxon>ecological metagenomes</taxon>
    </lineage>
</organism>
<dbReference type="SUPFAM" id="SSF52540">
    <property type="entry name" value="P-loop containing nucleoside triphosphate hydrolases"/>
    <property type="match status" value="1"/>
</dbReference>
<gene>
    <name evidence="5" type="ORF">MNBD_ALPHA05-2293</name>
</gene>
<dbReference type="EC" id="2.7.4.8" evidence="5"/>
<dbReference type="GO" id="GO:0005829">
    <property type="term" value="C:cytosol"/>
    <property type="evidence" value="ECO:0007669"/>
    <property type="project" value="TreeGrafter"/>
</dbReference>
<dbReference type="EMBL" id="UOEH01000123">
    <property type="protein sequence ID" value="VAV93751.1"/>
    <property type="molecule type" value="Genomic_DNA"/>
</dbReference>
<dbReference type="GO" id="GO:0004385">
    <property type="term" value="F:GMP kinase activity"/>
    <property type="evidence" value="ECO:0007669"/>
    <property type="project" value="UniProtKB-EC"/>
</dbReference>
<dbReference type="PANTHER" id="PTHR23117:SF13">
    <property type="entry name" value="GUANYLATE KINASE"/>
    <property type="match status" value="1"/>
</dbReference>
<evidence type="ECO:0000313" key="5">
    <source>
        <dbReference type="EMBL" id="VAV93751.1"/>
    </source>
</evidence>
<feature type="domain" description="Guanylate kinase-like" evidence="4">
    <location>
        <begin position="1"/>
        <end position="76"/>
    </location>
</feature>
<reference evidence="5" key="1">
    <citation type="submission" date="2018-06" db="EMBL/GenBank/DDBJ databases">
        <authorList>
            <person name="Zhirakovskaya E."/>
        </authorList>
    </citation>
    <scope>NUCLEOTIDE SEQUENCE</scope>
</reference>
<evidence type="ECO:0000259" key="4">
    <source>
        <dbReference type="PROSITE" id="PS50052"/>
    </source>
</evidence>
<dbReference type="PANTHER" id="PTHR23117">
    <property type="entry name" value="GUANYLATE KINASE-RELATED"/>
    <property type="match status" value="1"/>
</dbReference>
<accession>A0A3B0RQY3</accession>